<dbReference type="SUPFAM" id="SSF50692">
    <property type="entry name" value="ADC-like"/>
    <property type="match status" value="1"/>
</dbReference>
<dbReference type="InterPro" id="IPR017896">
    <property type="entry name" value="4Fe4S_Fe-S-bd"/>
</dbReference>
<feature type="region of interest" description="Disordered" evidence="1">
    <location>
        <begin position="986"/>
        <end position="1034"/>
    </location>
</feature>
<dbReference type="SUPFAM" id="SSF54862">
    <property type="entry name" value="4Fe-4S ferredoxins"/>
    <property type="match status" value="1"/>
</dbReference>
<sequence>MDKKYWRSLGELHSTPEFEEILHREFPVAASEYPEGVSRRRWMQIMGASVALAGVTGCRWEDEKISPSVSRPEGLIPGVPQKFATFMELGGQAEALLVTCYDGRPIKVEGNPDSAQNRGSSTALAQSETLSLYDPDRAVGVVERKGGERYNRDWQAFLAYSDKVLGQARENGGAKLRVLADVSTSATRKGLQDKFAAMYPEARWYDYSAANRDNVYAGSQLAFGEVVRPHFDLKKANIIVCLDEDLLSEHPAGMLHTRDWAARRDPAAGPMNRLYAVESRYTTTGVAADHRLPTRSVDLGAFLTKLEAQVQAGIDGKKTEAASEEYADKVLAAMVEDLVANQGSSLIAIGASQPAELQARVHKLNEKLGNVGEAVKYSKEPLATETPAVEALRKLTEEMQSGAVETLVILGGNPAYNAPGDIDFVGALSKVTNAIHLGEYEDETSLLCHWHLPKTHPFEQWGDSRAYDGTLCVAQPLIEPLHDGKSEVELLAILCGDKHPNGMELVKAAVKGSLDSMAVNSSWRRSVHDGFVKGSSLPAVSPKVKDLPAAKDVETSDDELELVFYLSPQMYDGRFANSGWLQETPDSLTKITWDNAALIAPKTADDLGVKFGSVVKLILDGKSLELPVYVLPGQAPNSIAVALGYGRTAAGLVGGDVARDVKPVGENVAALQVKGAMDFKTGLKVEKTGKYYELAVTQDHHAIDTVGGNEVLGRVGQLVREGALNEWEQDPGFAESRTHHPKLKSPWEELSYDGHAWGMSIDLSKCVGCNACTVACQAENNVPVVGREQVINSREMHWMRIDRYFTGEDVNNPGVATQPMLCQQCELAPCEQVCPVAATVHTDEGLNDMVYNRCVGTRYCANNCPYKVRRFNYFNFNKIYEQPRGKLQALVLNPEVTVRHRGVMEKCTYCVQRIKAVQIEAKNEQRPIEDGEIVTACQQACSAKAIEFGDLNNENSRVAKAHANPRTYTALSELNVKPRTSYMARIHNPHPSLAPPIPEHHSHGHAGEQHAEADHHEKHDEGKHDEKHEKSEKH</sequence>
<dbReference type="CDD" id="cd02784">
    <property type="entry name" value="MopB_CT_PHLH"/>
    <property type="match status" value="1"/>
</dbReference>
<dbReference type="NCBIfam" id="TIGR04519">
    <property type="entry name" value="MoCo_extend_TAT"/>
    <property type="match status" value="1"/>
</dbReference>
<dbReference type="RefSeq" id="WP_145452194.1">
    <property type="nucleotide sequence ID" value="NZ_CP037421.1"/>
</dbReference>
<dbReference type="Gene3D" id="2.40.40.20">
    <property type="match status" value="1"/>
</dbReference>
<dbReference type="InterPro" id="IPR030948">
    <property type="entry name" value="TAT_var_transloc_signal_dom"/>
</dbReference>
<dbReference type="CDD" id="cd10551">
    <property type="entry name" value="PsrB"/>
    <property type="match status" value="1"/>
</dbReference>
<dbReference type="Gene3D" id="3.40.50.740">
    <property type="match status" value="1"/>
</dbReference>
<dbReference type="AlphaFoldDB" id="A0A517QFI7"/>
<evidence type="ECO:0000259" key="2">
    <source>
        <dbReference type="PROSITE" id="PS51379"/>
    </source>
</evidence>
<keyword evidence="4" id="KW-1185">Reference proteome</keyword>
<dbReference type="Proteomes" id="UP000315647">
    <property type="component" value="Chromosome"/>
</dbReference>
<name>A0A517QFI7_9PLAN</name>
<evidence type="ECO:0000256" key="1">
    <source>
        <dbReference type="SAM" id="MobiDB-lite"/>
    </source>
</evidence>
<dbReference type="Gene3D" id="3.30.70.20">
    <property type="match status" value="2"/>
</dbReference>
<dbReference type="EMBL" id="CP037421">
    <property type="protein sequence ID" value="QDT30307.1"/>
    <property type="molecule type" value="Genomic_DNA"/>
</dbReference>
<evidence type="ECO:0000313" key="4">
    <source>
        <dbReference type="Proteomes" id="UP000315647"/>
    </source>
</evidence>
<dbReference type="PROSITE" id="PS51379">
    <property type="entry name" value="4FE4S_FER_2"/>
    <property type="match status" value="1"/>
</dbReference>
<dbReference type="Gene3D" id="3.30.200.210">
    <property type="match status" value="1"/>
</dbReference>
<dbReference type="PANTHER" id="PTHR42783:SF3">
    <property type="entry name" value="GLUTAMATE SYNTHASE [NADPH] SMALL CHAIN-RELATED"/>
    <property type="match status" value="1"/>
</dbReference>
<accession>A0A517QFI7</accession>
<protein>
    <submittedName>
        <fullName evidence="3">Tetrathionate reductase subunit B</fullName>
    </submittedName>
</protein>
<dbReference type="SUPFAM" id="SSF53706">
    <property type="entry name" value="Formate dehydrogenase/DMSO reductase, domains 1-3"/>
    <property type="match status" value="1"/>
</dbReference>
<dbReference type="InterPro" id="IPR009010">
    <property type="entry name" value="Asp_de-COase-like_dom_sf"/>
</dbReference>
<feature type="compositionally biased region" description="Basic and acidic residues" evidence="1">
    <location>
        <begin position="998"/>
        <end position="1034"/>
    </location>
</feature>
<organism evidence="3 4">
    <name type="scientific">Gimesia panareensis</name>
    <dbReference type="NCBI Taxonomy" id="2527978"/>
    <lineage>
        <taxon>Bacteria</taxon>
        <taxon>Pseudomonadati</taxon>
        <taxon>Planctomycetota</taxon>
        <taxon>Planctomycetia</taxon>
        <taxon>Planctomycetales</taxon>
        <taxon>Planctomycetaceae</taxon>
        <taxon>Gimesia</taxon>
    </lineage>
</organism>
<dbReference type="Gene3D" id="3.40.228.10">
    <property type="entry name" value="Dimethylsulfoxide Reductase, domain 2"/>
    <property type="match status" value="1"/>
</dbReference>
<feature type="domain" description="4Fe-4S ferredoxin-type" evidence="2">
    <location>
        <begin position="757"/>
        <end position="787"/>
    </location>
</feature>
<dbReference type="Gene3D" id="3.30.2070.10">
    <property type="entry name" value="Formate dehydrogenase/DMSO reductase"/>
    <property type="match status" value="1"/>
</dbReference>
<evidence type="ECO:0000313" key="3">
    <source>
        <dbReference type="EMBL" id="QDT30307.1"/>
    </source>
</evidence>
<gene>
    <name evidence="3" type="primary">ttrB</name>
    <name evidence="3" type="ORF">Enr10x_56720</name>
</gene>
<reference evidence="3 4" key="1">
    <citation type="submission" date="2019-03" db="EMBL/GenBank/DDBJ databases">
        <title>Deep-cultivation of Planctomycetes and their phenomic and genomic characterization uncovers novel biology.</title>
        <authorList>
            <person name="Wiegand S."/>
            <person name="Jogler M."/>
            <person name="Boedeker C."/>
            <person name="Pinto D."/>
            <person name="Vollmers J."/>
            <person name="Rivas-Marin E."/>
            <person name="Kohn T."/>
            <person name="Peeters S.H."/>
            <person name="Heuer A."/>
            <person name="Rast P."/>
            <person name="Oberbeckmann S."/>
            <person name="Bunk B."/>
            <person name="Jeske O."/>
            <person name="Meyerdierks A."/>
            <person name="Storesund J.E."/>
            <person name="Kallscheuer N."/>
            <person name="Luecker S."/>
            <person name="Lage O.M."/>
            <person name="Pohl T."/>
            <person name="Merkel B.J."/>
            <person name="Hornburger P."/>
            <person name="Mueller R.-W."/>
            <person name="Bruemmer F."/>
            <person name="Labrenz M."/>
            <person name="Spormann A.M."/>
            <person name="Op den Camp H."/>
            <person name="Overmann J."/>
            <person name="Amann R."/>
            <person name="Jetten M.S.M."/>
            <person name="Mascher T."/>
            <person name="Medema M.H."/>
            <person name="Devos D.P."/>
            <person name="Kaster A.-K."/>
            <person name="Ovreas L."/>
            <person name="Rohde M."/>
            <person name="Galperin M.Y."/>
            <person name="Jogler C."/>
        </authorList>
    </citation>
    <scope>NUCLEOTIDE SEQUENCE [LARGE SCALE GENOMIC DNA]</scope>
    <source>
        <strain evidence="3 4">Enr10</strain>
    </source>
</reference>
<proteinExistence type="predicted"/>
<dbReference type="PANTHER" id="PTHR42783">
    <property type="entry name" value="GLUTAMATE SYNTHASE [NADPH] SMALL CHAIN"/>
    <property type="match status" value="1"/>
</dbReference>